<dbReference type="InterPro" id="IPR038495">
    <property type="entry name" value="ATPase_E_C"/>
</dbReference>
<name>A0A0G4EP60_VITBC</name>
<dbReference type="Gene3D" id="6.10.250.1620">
    <property type="match status" value="1"/>
</dbReference>
<dbReference type="PANTHER" id="PTHR45715">
    <property type="entry name" value="ATPASE H+-TRANSPORTING V1 SUBUNIT E1A-RELATED"/>
    <property type="match status" value="1"/>
</dbReference>
<dbReference type="AlphaFoldDB" id="A0A0G4EP60"/>
<evidence type="ECO:0000313" key="5">
    <source>
        <dbReference type="Proteomes" id="UP000041254"/>
    </source>
</evidence>
<dbReference type="VEuPathDB" id="CryptoDB:Vbra_20568"/>
<reference evidence="4 5" key="1">
    <citation type="submission" date="2014-11" db="EMBL/GenBank/DDBJ databases">
        <authorList>
            <person name="Zhu J."/>
            <person name="Qi W."/>
            <person name="Song R."/>
        </authorList>
    </citation>
    <scope>NUCLEOTIDE SEQUENCE [LARGE SCALE GENOMIC DNA]</scope>
</reference>
<dbReference type="SUPFAM" id="SSF160527">
    <property type="entry name" value="V-type ATPase subunit E-like"/>
    <property type="match status" value="1"/>
</dbReference>
<evidence type="ECO:0000256" key="3">
    <source>
        <dbReference type="ARBA" id="ARBA00023065"/>
    </source>
</evidence>
<comment type="similarity">
    <text evidence="1">Belongs to the V-ATPase E subunit family.</text>
</comment>
<dbReference type="InterPro" id="IPR002842">
    <property type="entry name" value="ATPase_V1_Esu"/>
</dbReference>
<evidence type="ECO:0000256" key="2">
    <source>
        <dbReference type="ARBA" id="ARBA00022448"/>
    </source>
</evidence>
<protein>
    <recommendedName>
        <fullName evidence="6">V-type proton ATPase subunit E</fullName>
    </recommendedName>
</protein>
<dbReference type="STRING" id="1169540.A0A0G4EP60"/>
<dbReference type="EMBL" id="CDMY01000274">
    <property type="protein sequence ID" value="CEL98593.1"/>
    <property type="molecule type" value="Genomic_DNA"/>
</dbReference>
<evidence type="ECO:0000256" key="1">
    <source>
        <dbReference type="ARBA" id="ARBA00005901"/>
    </source>
</evidence>
<dbReference type="Pfam" id="PF01991">
    <property type="entry name" value="vATP-synt_E"/>
    <property type="match status" value="1"/>
</dbReference>
<keyword evidence="2" id="KW-0813">Transport</keyword>
<dbReference type="OMA" id="CRPQDHL"/>
<dbReference type="HAMAP" id="MF_00311">
    <property type="entry name" value="ATP_synth_E_arch"/>
    <property type="match status" value="1"/>
</dbReference>
<gene>
    <name evidence="4" type="ORF">Vbra_20568</name>
</gene>
<dbReference type="InParanoid" id="A0A0G4EP60"/>
<dbReference type="GO" id="GO:0046961">
    <property type="term" value="F:proton-transporting ATPase activity, rotational mechanism"/>
    <property type="evidence" value="ECO:0007669"/>
    <property type="project" value="InterPro"/>
</dbReference>
<accession>A0A0G4EP60</accession>
<dbReference type="PhylomeDB" id="A0A0G4EP60"/>
<evidence type="ECO:0008006" key="6">
    <source>
        <dbReference type="Google" id="ProtNLM"/>
    </source>
</evidence>
<evidence type="ECO:0000313" key="4">
    <source>
        <dbReference type="EMBL" id="CEL98593.1"/>
    </source>
</evidence>
<keyword evidence="5" id="KW-1185">Reference proteome</keyword>
<proteinExistence type="inferred from homology"/>
<dbReference type="Proteomes" id="UP000041254">
    <property type="component" value="Unassembled WGS sequence"/>
</dbReference>
<keyword evidence="3" id="KW-0406">Ion transport</keyword>
<organism evidence="4 5">
    <name type="scientific">Vitrella brassicaformis (strain CCMP3155)</name>
    <dbReference type="NCBI Taxonomy" id="1169540"/>
    <lineage>
        <taxon>Eukaryota</taxon>
        <taxon>Sar</taxon>
        <taxon>Alveolata</taxon>
        <taxon>Colpodellida</taxon>
        <taxon>Vitrellaceae</taxon>
        <taxon>Vitrella</taxon>
    </lineage>
</organism>
<sequence>MDDAEAQRQIEQMIKFIEQEAYEKAQEIVVKAEEEFNIQKGKTVQLEKKRIIEDYDKKLKQLEVDKKIKSSKALGAARMKVMDARAKIMDNLNKEVEDVLASISKNKDSYAPLLSSLIVQGLYRLLEDTVMIRCRKEDEAVIKSHQVLEKAAEQYTAKVGKKVNLTLDSKTYLPPAPTGGPIEGKTCAGGVLLLTHGGKIVVDNTLDARLKLVVEDCKPAIRKMLFN</sequence>
<dbReference type="GO" id="GO:0033178">
    <property type="term" value="C:proton-transporting two-sector ATPase complex, catalytic domain"/>
    <property type="evidence" value="ECO:0007669"/>
    <property type="project" value="InterPro"/>
</dbReference>
<dbReference type="OrthoDB" id="10263003at2759"/>
<dbReference type="Gene3D" id="3.30.2320.30">
    <property type="entry name" value="ATP synthase, E subunit, C-terminal"/>
    <property type="match status" value="1"/>
</dbReference>